<reference evidence="8 9" key="1">
    <citation type="submission" date="2024-08" db="EMBL/GenBank/DDBJ databases">
        <authorList>
            <person name="Lu H."/>
        </authorList>
    </citation>
    <scope>NUCLEOTIDE SEQUENCE [LARGE SCALE GENOMIC DNA]</scope>
    <source>
        <strain evidence="8 9">BYS87W</strain>
    </source>
</reference>
<evidence type="ECO:0000313" key="8">
    <source>
        <dbReference type="EMBL" id="MFG6465768.1"/>
    </source>
</evidence>
<keyword evidence="4" id="KW-0175">Coiled coil</keyword>
<comment type="similarity">
    <text evidence="2">Belongs to the methyl-accepting chemotaxis (MCP) protein family.</text>
</comment>
<feature type="transmembrane region" description="Helical" evidence="6">
    <location>
        <begin position="109"/>
        <end position="126"/>
    </location>
</feature>
<evidence type="ECO:0000256" key="2">
    <source>
        <dbReference type="ARBA" id="ARBA00029447"/>
    </source>
</evidence>
<evidence type="ECO:0000256" key="6">
    <source>
        <dbReference type="SAM" id="Phobius"/>
    </source>
</evidence>
<protein>
    <submittedName>
        <fullName evidence="8">Methyl-accepting chemotaxis protein</fullName>
    </submittedName>
</protein>
<dbReference type="CDD" id="cd11386">
    <property type="entry name" value="MCP_signal"/>
    <property type="match status" value="1"/>
</dbReference>
<dbReference type="InterPro" id="IPR004089">
    <property type="entry name" value="MCPsignal_dom"/>
</dbReference>
<sequence length="489" mass="50590">MTGMASRHTWAASDARNAPRSESSREAAWRDANRLMLACMGLYFVLALVLGFQFDQVGLAVGMGLLLFAGAAAAQAALGGTAMAAHIMATAAMGMVALHIQLARGMVEFHFGVFVTLAFLLVYRHWAPVLTGAAVIAVHHILFDRLQAAGAGVYCLTDPGFSRVLVHAGYVVAQAGFEVLIAYKMHQRAVEQVALVRLVESLTADERINLDVPHEPGTLGAAGALLQAVDRIHGVVHSVQLAAKSIDGASSEIAAGNQDLSVRTEEMASSLQATASSMATLTQAVGQTAEAARSAHGLATGAATAAGRGSGVVQEVVSTMGAIHSSAARIGEITTLIDSIAFQTNILALNAAVEAARAGEQGKGFAVVASEVRSLAQRSAEAARDIKSLIATSSEQVAAGSSLVEQAGTAMRDIESAVEKVAQLIGDIARSASEQSDGIGRVNQAVGQLDQVTQQNAALVEQSAAAAESLRDQAQKMADEVSVFRTQAS</sequence>
<keyword evidence="6" id="KW-0472">Membrane</keyword>
<dbReference type="PRINTS" id="PR00260">
    <property type="entry name" value="CHEMTRNSDUCR"/>
</dbReference>
<name>A0ABW7GUZ7_9BURK</name>
<evidence type="ECO:0000256" key="1">
    <source>
        <dbReference type="ARBA" id="ARBA00022481"/>
    </source>
</evidence>
<keyword evidence="3" id="KW-0807">Transducer</keyword>
<feature type="domain" description="Methyl-accepting transducer" evidence="7">
    <location>
        <begin position="242"/>
        <end position="471"/>
    </location>
</feature>
<evidence type="ECO:0000259" key="7">
    <source>
        <dbReference type="PROSITE" id="PS50111"/>
    </source>
</evidence>
<dbReference type="PANTHER" id="PTHR43531">
    <property type="entry name" value="PROTEIN ICFG"/>
    <property type="match status" value="1"/>
</dbReference>
<dbReference type="InterPro" id="IPR051310">
    <property type="entry name" value="MCP_chemotaxis"/>
</dbReference>
<dbReference type="Pfam" id="PF00015">
    <property type="entry name" value="MCPsignal"/>
    <property type="match status" value="1"/>
</dbReference>
<feature type="transmembrane region" description="Helical" evidence="6">
    <location>
        <begin position="35"/>
        <end position="52"/>
    </location>
</feature>
<evidence type="ECO:0000256" key="3">
    <source>
        <dbReference type="PROSITE-ProRule" id="PRU00284"/>
    </source>
</evidence>
<keyword evidence="6" id="KW-0812">Transmembrane</keyword>
<dbReference type="Gene3D" id="1.10.287.950">
    <property type="entry name" value="Methyl-accepting chemotaxis protein"/>
    <property type="match status" value="1"/>
</dbReference>
<keyword evidence="1" id="KW-0488">Methylation</keyword>
<keyword evidence="9" id="KW-1185">Reference proteome</keyword>
<proteinExistence type="inferred from homology"/>
<feature type="transmembrane region" description="Helical" evidence="6">
    <location>
        <begin position="59"/>
        <end position="78"/>
    </location>
</feature>
<dbReference type="SMART" id="SM00283">
    <property type="entry name" value="MA"/>
    <property type="match status" value="1"/>
</dbReference>
<dbReference type="EMBL" id="JBIGIB010000001">
    <property type="protein sequence ID" value="MFG6465768.1"/>
    <property type="molecule type" value="Genomic_DNA"/>
</dbReference>
<dbReference type="RefSeq" id="WP_394381604.1">
    <property type="nucleotide sequence ID" value="NZ_JBIGIB010000001.1"/>
</dbReference>
<organism evidence="8 9">
    <name type="scientific">Pelomonas baiyunensis</name>
    <dbReference type="NCBI Taxonomy" id="3299026"/>
    <lineage>
        <taxon>Bacteria</taxon>
        <taxon>Pseudomonadati</taxon>
        <taxon>Pseudomonadota</taxon>
        <taxon>Betaproteobacteria</taxon>
        <taxon>Burkholderiales</taxon>
        <taxon>Sphaerotilaceae</taxon>
        <taxon>Roseateles</taxon>
    </lineage>
</organism>
<accession>A0ABW7GUZ7</accession>
<feature type="coiled-coil region" evidence="4">
    <location>
        <begin position="442"/>
        <end position="480"/>
    </location>
</feature>
<dbReference type="Proteomes" id="UP001606303">
    <property type="component" value="Unassembled WGS sequence"/>
</dbReference>
<dbReference type="PROSITE" id="PS50111">
    <property type="entry name" value="CHEMOTAXIS_TRANSDUC_2"/>
    <property type="match status" value="1"/>
</dbReference>
<evidence type="ECO:0000256" key="5">
    <source>
        <dbReference type="SAM" id="MobiDB-lite"/>
    </source>
</evidence>
<dbReference type="PANTHER" id="PTHR43531:SF14">
    <property type="entry name" value="METHYL-ACCEPTING CHEMOTAXIS PROTEIN I-RELATED"/>
    <property type="match status" value="1"/>
</dbReference>
<dbReference type="InterPro" id="IPR004090">
    <property type="entry name" value="Chemotax_Me-accpt_rcpt"/>
</dbReference>
<keyword evidence="6" id="KW-1133">Transmembrane helix</keyword>
<dbReference type="SUPFAM" id="SSF58104">
    <property type="entry name" value="Methyl-accepting chemotaxis protein (MCP) signaling domain"/>
    <property type="match status" value="1"/>
</dbReference>
<evidence type="ECO:0000256" key="4">
    <source>
        <dbReference type="SAM" id="Coils"/>
    </source>
</evidence>
<gene>
    <name evidence="8" type="ORF">ACG01O_04015</name>
</gene>
<comment type="caution">
    <text evidence="8">The sequence shown here is derived from an EMBL/GenBank/DDBJ whole genome shotgun (WGS) entry which is preliminary data.</text>
</comment>
<evidence type="ECO:0000313" key="9">
    <source>
        <dbReference type="Proteomes" id="UP001606303"/>
    </source>
</evidence>
<feature type="region of interest" description="Disordered" evidence="5">
    <location>
        <begin position="1"/>
        <end position="23"/>
    </location>
</feature>